<dbReference type="PANTHER" id="PTHR38926">
    <property type="entry name" value="F-BOX DOMAIN CONTAINING PROTEIN, EXPRESSED"/>
    <property type="match status" value="1"/>
</dbReference>
<proteinExistence type="predicted"/>
<dbReference type="SUPFAM" id="SSF52047">
    <property type="entry name" value="RNI-like"/>
    <property type="match status" value="1"/>
</dbReference>
<evidence type="ECO:0000313" key="2">
    <source>
        <dbReference type="RefSeq" id="XP_010241682.1"/>
    </source>
</evidence>
<dbReference type="OMA" id="AYISDKC"/>
<dbReference type="KEGG" id="nnu:104586221"/>
<name>A0A1U7Z338_NELNU</name>
<protein>
    <submittedName>
        <fullName evidence="2">Uncharacterized protein LOC104586221</fullName>
    </submittedName>
</protein>
<dbReference type="AlphaFoldDB" id="A0A1U7Z338"/>
<evidence type="ECO:0000313" key="1">
    <source>
        <dbReference type="Proteomes" id="UP000189703"/>
    </source>
</evidence>
<dbReference type="OrthoDB" id="1929062at2759"/>
<gene>
    <name evidence="2" type="primary">LOC104586221</name>
</gene>
<dbReference type="RefSeq" id="XP_010241682.1">
    <property type="nucleotide sequence ID" value="XM_010243380.2"/>
</dbReference>
<accession>A0A1U7Z338</accession>
<reference evidence="2" key="1">
    <citation type="submission" date="2025-08" db="UniProtKB">
        <authorList>
            <consortium name="RefSeq"/>
        </authorList>
    </citation>
    <scope>IDENTIFICATION</scope>
</reference>
<dbReference type="GO" id="GO:1905761">
    <property type="term" value="F:SCF ubiquitin ligase complex binding"/>
    <property type="evidence" value="ECO:0000318"/>
    <property type="project" value="GO_Central"/>
</dbReference>
<dbReference type="Proteomes" id="UP000189703">
    <property type="component" value="Unplaced"/>
</dbReference>
<keyword evidence="1" id="KW-1185">Reference proteome</keyword>
<dbReference type="InterPro" id="IPR032675">
    <property type="entry name" value="LRR_dom_sf"/>
</dbReference>
<dbReference type="GeneID" id="104586221"/>
<organism evidence="1 2">
    <name type="scientific">Nelumbo nucifera</name>
    <name type="common">Sacred lotus</name>
    <dbReference type="NCBI Taxonomy" id="4432"/>
    <lineage>
        <taxon>Eukaryota</taxon>
        <taxon>Viridiplantae</taxon>
        <taxon>Streptophyta</taxon>
        <taxon>Embryophyta</taxon>
        <taxon>Tracheophyta</taxon>
        <taxon>Spermatophyta</taxon>
        <taxon>Magnoliopsida</taxon>
        <taxon>Proteales</taxon>
        <taxon>Nelumbonaceae</taxon>
        <taxon>Nelumbo</taxon>
    </lineage>
</organism>
<dbReference type="eggNOG" id="KOG1947">
    <property type="taxonomic scope" value="Eukaryota"/>
</dbReference>
<dbReference type="PANTHER" id="PTHR38926:SF5">
    <property type="entry name" value="F-BOX AND LEUCINE-RICH REPEAT PROTEIN 6"/>
    <property type="match status" value="1"/>
</dbReference>
<sequence length="220" mass="25004">MGLLNFLLKLSNGSSVKVILPDTIAYNELAYISDKCPALEFLAFPSPSIPKDIADKIPSLVHKWKNLEHLHLEYLQGGFPFPKIIEEIGRHRKNFIGISVNAGTIDDEVVSAIVTWLPKLRTLDLSGVFGILDIGVTLSKKNLLKILEGCKELDVLAVRKCIQLKIDDEILKQASHIKNFKYEVMNEYCDFGSDYYDYDDFTNYLEGDWNDWVVYLSEAL</sequence>
<dbReference type="Gene3D" id="3.80.10.10">
    <property type="entry name" value="Ribonuclease Inhibitor"/>
    <property type="match status" value="1"/>
</dbReference>